<gene>
    <name evidence="6" type="ORF">ED208_07495</name>
</gene>
<dbReference type="Pfam" id="PF01266">
    <property type="entry name" value="DAO"/>
    <property type="match status" value="1"/>
</dbReference>
<evidence type="ECO:0000256" key="3">
    <source>
        <dbReference type="ARBA" id="ARBA00022630"/>
    </source>
</evidence>
<name>A0A3N0VDR6_9GAMM</name>
<keyword evidence="7" id="KW-1185">Reference proteome</keyword>
<comment type="caution">
    <text evidence="6">The sequence shown here is derived from an EMBL/GenBank/DDBJ whole genome shotgun (WGS) entry which is preliminary data.</text>
</comment>
<dbReference type="Proteomes" id="UP000282106">
    <property type="component" value="Unassembled WGS sequence"/>
</dbReference>
<keyword evidence="3" id="KW-0285">Flavoprotein</keyword>
<accession>A0A3N0VDR6</accession>
<organism evidence="6 7">
    <name type="scientific">Stagnimonas aquatica</name>
    <dbReference type="NCBI Taxonomy" id="2689987"/>
    <lineage>
        <taxon>Bacteria</taxon>
        <taxon>Pseudomonadati</taxon>
        <taxon>Pseudomonadota</taxon>
        <taxon>Gammaproteobacteria</taxon>
        <taxon>Nevskiales</taxon>
        <taxon>Nevskiaceae</taxon>
        <taxon>Stagnimonas</taxon>
    </lineage>
</organism>
<protein>
    <submittedName>
        <fullName evidence="6">TIGR03364 family FAD-dependent oxidoreductase</fullName>
    </submittedName>
</protein>
<dbReference type="InterPro" id="IPR006076">
    <property type="entry name" value="FAD-dep_OxRdtase"/>
</dbReference>
<dbReference type="RefSeq" id="WP_123211277.1">
    <property type="nucleotide sequence ID" value="NZ_RJVO01000003.1"/>
</dbReference>
<dbReference type="SUPFAM" id="SSF51905">
    <property type="entry name" value="FAD/NAD(P)-binding domain"/>
    <property type="match status" value="1"/>
</dbReference>
<evidence type="ECO:0000256" key="1">
    <source>
        <dbReference type="ARBA" id="ARBA00001974"/>
    </source>
</evidence>
<dbReference type="Gene3D" id="3.50.50.60">
    <property type="entry name" value="FAD/NAD(P)-binding domain"/>
    <property type="match status" value="1"/>
</dbReference>
<keyword evidence="4" id="KW-0560">Oxidoreductase</keyword>
<dbReference type="PANTHER" id="PTHR13847:SF286">
    <property type="entry name" value="D-AMINO ACID DEHYDROGENASE"/>
    <property type="match status" value="1"/>
</dbReference>
<dbReference type="EMBL" id="RJVO01000003">
    <property type="protein sequence ID" value="ROH90822.1"/>
    <property type="molecule type" value="Genomic_DNA"/>
</dbReference>
<sequence>MSLNGGRDFDVAVVGAGIVGLAHAYQAARRGLKVALIDRSEFAVGASVRNFGLIWPIGQPPGLLLDRALRSRRHWLDLKAAAGLPLEESGSLHAARHPTELAVLEEFLGRYADAGYEMRLLTPDEAVAKAPSLRREGLLGALWSATELTATSPLCVRGLASHLAERWGVRLLNRCMVTGVDSGLLYTEQGRIRAGHIFVCSGPDLQTLFPQLLAPLTLCKLQMLSVAPEDSGYRLGPGLCAGLTLLHYDAFSGCTDSLPALRARADAVYPLQRRWGIHALISQHAGGELILGDSHEYGHTLEPFDREEINQAILDTIHEFMRLPGHRPARSWHGIYPKLKGGTELIADPLKGVTVVNGLGGAGMTLSLGLAEEVLEARL</sequence>
<dbReference type="AlphaFoldDB" id="A0A3N0VDR6"/>
<dbReference type="NCBIfam" id="TIGR03364">
    <property type="entry name" value="HpnW_proposed"/>
    <property type="match status" value="1"/>
</dbReference>
<evidence type="ECO:0000256" key="2">
    <source>
        <dbReference type="ARBA" id="ARBA00009410"/>
    </source>
</evidence>
<feature type="domain" description="FAD dependent oxidoreductase" evidence="5">
    <location>
        <begin position="10"/>
        <end position="375"/>
    </location>
</feature>
<evidence type="ECO:0000313" key="6">
    <source>
        <dbReference type="EMBL" id="ROH90822.1"/>
    </source>
</evidence>
<evidence type="ECO:0000256" key="4">
    <source>
        <dbReference type="ARBA" id="ARBA00023002"/>
    </source>
</evidence>
<dbReference type="GO" id="GO:0016491">
    <property type="term" value="F:oxidoreductase activity"/>
    <property type="evidence" value="ECO:0007669"/>
    <property type="project" value="UniProtKB-KW"/>
</dbReference>
<dbReference type="GO" id="GO:0005737">
    <property type="term" value="C:cytoplasm"/>
    <property type="evidence" value="ECO:0007669"/>
    <property type="project" value="TreeGrafter"/>
</dbReference>
<comment type="similarity">
    <text evidence="2">Belongs to the DadA oxidoreductase family.</text>
</comment>
<evidence type="ECO:0000259" key="5">
    <source>
        <dbReference type="Pfam" id="PF01266"/>
    </source>
</evidence>
<reference evidence="6 7" key="1">
    <citation type="submission" date="2018-10" db="EMBL/GenBank/DDBJ databases">
        <authorList>
            <person name="Chen W.-M."/>
        </authorList>
    </citation>
    <scope>NUCLEOTIDE SEQUENCE [LARGE SCALE GENOMIC DNA]</scope>
    <source>
        <strain evidence="6 7">THS-13</strain>
    </source>
</reference>
<comment type="cofactor">
    <cofactor evidence="1">
        <name>FAD</name>
        <dbReference type="ChEBI" id="CHEBI:57692"/>
    </cofactor>
</comment>
<dbReference type="PANTHER" id="PTHR13847">
    <property type="entry name" value="SARCOSINE DEHYDROGENASE-RELATED"/>
    <property type="match status" value="1"/>
</dbReference>
<proteinExistence type="inferred from homology"/>
<dbReference type="InParanoid" id="A0A3N0VDR6"/>
<dbReference type="InterPro" id="IPR017741">
    <property type="entry name" value="FAD-dependent_OxRdtase_HpnW"/>
</dbReference>
<evidence type="ECO:0000313" key="7">
    <source>
        <dbReference type="Proteomes" id="UP000282106"/>
    </source>
</evidence>
<dbReference type="Gene3D" id="3.30.9.10">
    <property type="entry name" value="D-Amino Acid Oxidase, subunit A, domain 2"/>
    <property type="match status" value="1"/>
</dbReference>
<dbReference type="InterPro" id="IPR036188">
    <property type="entry name" value="FAD/NAD-bd_sf"/>
</dbReference>